<dbReference type="GO" id="GO:0015074">
    <property type="term" value="P:DNA integration"/>
    <property type="evidence" value="ECO:0007669"/>
    <property type="project" value="InterPro"/>
</dbReference>
<reference evidence="4 5" key="1">
    <citation type="submission" date="2019-03" db="EMBL/GenBank/DDBJ databases">
        <title>Single cell metagenomics reveals metabolic interactions within the superorganism composed of flagellate Streblomastix strix and complex community of Bacteroidetes bacteria on its surface.</title>
        <authorList>
            <person name="Treitli S.C."/>
            <person name="Kolisko M."/>
            <person name="Husnik F."/>
            <person name="Keeling P."/>
            <person name="Hampl V."/>
        </authorList>
    </citation>
    <scope>NUCLEOTIDE SEQUENCE [LARGE SCALE GENOMIC DNA]</scope>
    <source>
        <strain evidence="4">ST1C</strain>
    </source>
</reference>
<name>A0A5J4UID4_9EUKA</name>
<feature type="region of interest" description="Disordered" evidence="2">
    <location>
        <begin position="180"/>
        <end position="201"/>
    </location>
</feature>
<feature type="compositionally biased region" description="Polar residues" evidence="2">
    <location>
        <begin position="180"/>
        <end position="189"/>
    </location>
</feature>
<evidence type="ECO:0000256" key="2">
    <source>
        <dbReference type="SAM" id="MobiDB-lite"/>
    </source>
</evidence>
<sequence>GSGRQLMRSTMALVVAFSGCRMTELAQMRRSDIIQDAFRTVIQTKVKKGKKVRSFEIIFKRKDDVCCAAKAIELWLIDKDCTKRNDVGIWLDFEKKRTLGSIGCSKELKIIIMDAGVSKEYAGSTIRHSMMTDLRSKGATKVEVNEFTRHAPGSDCCDIFYFKPTEKRDMEAMILEKVSTPTTSQSTMPGQEALTFGGNSS</sequence>
<dbReference type="GO" id="GO:0003677">
    <property type="term" value="F:DNA binding"/>
    <property type="evidence" value="ECO:0007669"/>
    <property type="project" value="InterPro"/>
</dbReference>
<dbReference type="InterPro" id="IPR002104">
    <property type="entry name" value="Integrase_catalytic"/>
</dbReference>
<dbReference type="EMBL" id="SNRW01015857">
    <property type="protein sequence ID" value="KAA6369963.1"/>
    <property type="molecule type" value="Genomic_DNA"/>
</dbReference>
<dbReference type="SUPFAM" id="SSF56349">
    <property type="entry name" value="DNA breaking-rejoining enzymes"/>
    <property type="match status" value="1"/>
</dbReference>
<evidence type="ECO:0000313" key="4">
    <source>
        <dbReference type="EMBL" id="KAA6369963.1"/>
    </source>
</evidence>
<dbReference type="InterPro" id="IPR013762">
    <property type="entry name" value="Integrase-like_cat_sf"/>
</dbReference>
<proteinExistence type="predicted"/>
<dbReference type="InterPro" id="IPR011010">
    <property type="entry name" value="DNA_brk_join_enz"/>
</dbReference>
<evidence type="ECO:0000313" key="5">
    <source>
        <dbReference type="Proteomes" id="UP000324800"/>
    </source>
</evidence>
<evidence type="ECO:0000259" key="3">
    <source>
        <dbReference type="PROSITE" id="PS51898"/>
    </source>
</evidence>
<dbReference type="PROSITE" id="PS51898">
    <property type="entry name" value="TYR_RECOMBINASE"/>
    <property type="match status" value="1"/>
</dbReference>
<gene>
    <name evidence="4" type="ORF">EZS28_034510</name>
</gene>
<feature type="non-terminal residue" evidence="4">
    <location>
        <position position="1"/>
    </location>
</feature>
<keyword evidence="1" id="KW-0233">DNA recombination</keyword>
<accession>A0A5J4UID4</accession>
<evidence type="ECO:0000256" key="1">
    <source>
        <dbReference type="ARBA" id="ARBA00023172"/>
    </source>
</evidence>
<organism evidence="4 5">
    <name type="scientific">Streblomastix strix</name>
    <dbReference type="NCBI Taxonomy" id="222440"/>
    <lineage>
        <taxon>Eukaryota</taxon>
        <taxon>Metamonada</taxon>
        <taxon>Preaxostyla</taxon>
        <taxon>Oxymonadida</taxon>
        <taxon>Streblomastigidae</taxon>
        <taxon>Streblomastix</taxon>
    </lineage>
</organism>
<protein>
    <recommendedName>
        <fullName evidence="3">Tyr recombinase domain-containing protein</fullName>
    </recommendedName>
</protein>
<dbReference type="AlphaFoldDB" id="A0A5J4UID4"/>
<dbReference type="Gene3D" id="1.10.443.10">
    <property type="entry name" value="Intergrase catalytic core"/>
    <property type="match status" value="1"/>
</dbReference>
<dbReference type="GO" id="GO:0006310">
    <property type="term" value="P:DNA recombination"/>
    <property type="evidence" value="ECO:0007669"/>
    <property type="project" value="UniProtKB-KW"/>
</dbReference>
<dbReference type="Proteomes" id="UP000324800">
    <property type="component" value="Unassembled WGS sequence"/>
</dbReference>
<feature type="domain" description="Tyr recombinase" evidence="3">
    <location>
        <begin position="1"/>
        <end position="174"/>
    </location>
</feature>
<comment type="caution">
    <text evidence="4">The sequence shown here is derived from an EMBL/GenBank/DDBJ whole genome shotgun (WGS) entry which is preliminary data.</text>
</comment>